<evidence type="ECO:0000313" key="3">
    <source>
        <dbReference type="Proteomes" id="UP000324104"/>
    </source>
</evidence>
<accession>A0A5D5AQS2</accession>
<organism evidence="2 3">
    <name type="scientific">Natrialba swarupiae</name>
    <dbReference type="NCBI Taxonomy" id="2448032"/>
    <lineage>
        <taxon>Archaea</taxon>
        <taxon>Methanobacteriati</taxon>
        <taxon>Methanobacteriota</taxon>
        <taxon>Stenosarchaea group</taxon>
        <taxon>Halobacteria</taxon>
        <taxon>Halobacteriales</taxon>
        <taxon>Natrialbaceae</taxon>
        <taxon>Natrialba</taxon>
    </lineage>
</organism>
<reference evidence="2 3" key="1">
    <citation type="submission" date="2019-08" db="EMBL/GenBank/DDBJ databases">
        <title>Archaea genome.</title>
        <authorList>
            <person name="Kajale S."/>
            <person name="Shouche Y."/>
            <person name="Deshpande N."/>
            <person name="Sharma A."/>
        </authorList>
    </citation>
    <scope>NUCLEOTIDE SEQUENCE [LARGE SCALE GENOMIC DNA]</scope>
    <source>
        <strain evidence="2 3">ESP3B_9</strain>
    </source>
</reference>
<dbReference type="AlphaFoldDB" id="A0A5D5AQS2"/>
<gene>
    <name evidence="2" type="ORF">FYC77_04640</name>
</gene>
<dbReference type="RefSeq" id="WP_149080339.1">
    <property type="nucleotide sequence ID" value="NZ_VTAW01000003.1"/>
</dbReference>
<keyword evidence="1" id="KW-0812">Transmembrane</keyword>
<feature type="transmembrane region" description="Helical" evidence="1">
    <location>
        <begin position="16"/>
        <end position="38"/>
    </location>
</feature>
<keyword evidence="1" id="KW-0472">Membrane</keyword>
<evidence type="ECO:0000313" key="2">
    <source>
        <dbReference type="EMBL" id="TYT63363.1"/>
    </source>
</evidence>
<dbReference type="EMBL" id="VTAW01000003">
    <property type="protein sequence ID" value="TYT63363.1"/>
    <property type="molecule type" value="Genomic_DNA"/>
</dbReference>
<keyword evidence="3" id="KW-1185">Reference proteome</keyword>
<keyword evidence="1" id="KW-1133">Transmembrane helix</keyword>
<name>A0A5D5AQS2_9EURY</name>
<dbReference type="Proteomes" id="UP000324104">
    <property type="component" value="Unassembled WGS sequence"/>
</dbReference>
<sequence length="73" mass="8119">MPNRPSSRPSSFSHQIWIGLFTMSVVLLLLLGWSFLHLEQGTPSYVIGQVSLIVLSITLIGTLLAMFSGWQPF</sequence>
<protein>
    <submittedName>
        <fullName evidence="2">Uncharacterized protein</fullName>
    </submittedName>
</protein>
<feature type="transmembrane region" description="Helical" evidence="1">
    <location>
        <begin position="50"/>
        <end position="70"/>
    </location>
</feature>
<proteinExistence type="predicted"/>
<evidence type="ECO:0000256" key="1">
    <source>
        <dbReference type="SAM" id="Phobius"/>
    </source>
</evidence>
<comment type="caution">
    <text evidence="2">The sequence shown here is derived from an EMBL/GenBank/DDBJ whole genome shotgun (WGS) entry which is preliminary data.</text>
</comment>